<reference evidence="2 3" key="1">
    <citation type="submission" date="2019-11" db="EMBL/GenBank/DDBJ databases">
        <title>Whole genome sequence of Oryza granulata.</title>
        <authorList>
            <person name="Li W."/>
        </authorList>
    </citation>
    <scope>NUCLEOTIDE SEQUENCE [LARGE SCALE GENOMIC DNA]</scope>
    <source>
        <strain evidence="3">cv. Menghai</strain>
        <tissue evidence="2">Leaf</tissue>
    </source>
</reference>
<gene>
    <name evidence="2" type="ORF">E2562_029127</name>
</gene>
<comment type="caution">
    <text evidence="2">The sequence shown here is derived from an EMBL/GenBank/DDBJ whole genome shotgun (WGS) entry which is preliminary data.</text>
</comment>
<protein>
    <submittedName>
        <fullName evidence="2">Uncharacterized protein</fullName>
    </submittedName>
</protein>
<keyword evidence="3" id="KW-1185">Reference proteome</keyword>
<proteinExistence type="predicted"/>
<organism evidence="2 3">
    <name type="scientific">Oryza meyeriana var. granulata</name>
    <dbReference type="NCBI Taxonomy" id="110450"/>
    <lineage>
        <taxon>Eukaryota</taxon>
        <taxon>Viridiplantae</taxon>
        <taxon>Streptophyta</taxon>
        <taxon>Embryophyta</taxon>
        <taxon>Tracheophyta</taxon>
        <taxon>Spermatophyta</taxon>
        <taxon>Magnoliopsida</taxon>
        <taxon>Liliopsida</taxon>
        <taxon>Poales</taxon>
        <taxon>Poaceae</taxon>
        <taxon>BOP clade</taxon>
        <taxon>Oryzoideae</taxon>
        <taxon>Oryzeae</taxon>
        <taxon>Oryzinae</taxon>
        <taxon>Oryza</taxon>
        <taxon>Oryza meyeriana</taxon>
    </lineage>
</organism>
<name>A0A6G1ECB8_9ORYZ</name>
<dbReference type="EMBL" id="SPHZ02000004">
    <property type="protein sequence ID" value="KAF0922236.1"/>
    <property type="molecule type" value="Genomic_DNA"/>
</dbReference>
<evidence type="ECO:0000313" key="3">
    <source>
        <dbReference type="Proteomes" id="UP000479710"/>
    </source>
</evidence>
<feature type="region of interest" description="Disordered" evidence="1">
    <location>
        <begin position="1"/>
        <end position="43"/>
    </location>
</feature>
<accession>A0A6G1ECB8</accession>
<evidence type="ECO:0000256" key="1">
    <source>
        <dbReference type="SAM" id="MobiDB-lite"/>
    </source>
</evidence>
<dbReference type="Proteomes" id="UP000479710">
    <property type="component" value="Unassembled WGS sequence"/>
</dbReference>
<evidence type="ECO:0000313" key="2">
    <source>
        <dbReference type="EMBL" id="KAF0922236.1"/>
    </source>
</evidence>
<sequence>MHVDAKGLDAAVVSTSPNVDLGSPPPPWSSEPPSDLAWSEAAAELSDDRTGAVVSIFAIDEAIVSSPTSTRVLAISSSPQRMQQHMAALESPLPPAY</sequence>
<dbReference type="AlphaFoldDB" id="A0A6G1ECB8"/>